<gene>
    <name evidence="3" type="ORF">S12H4_21142</name>
</gene>
<organism evidence="3">
    <name type="scientific">marine sediment metagenome</name>
    <dbReference type="NCBI Taxonomy" id="412755"/>
    <lineage>
        <taxon>unclassified sequences</taxon>
        <taxon>metagenomes</taxon>
        <taxon>ecological metagenomes</taxon>
    </lineage>
</organism>
<reference evidence="3" key="1">
    <citation type="journal article" date="2014" name="Front. Microbiol.">
        <title>High frequency of phylogenetically diverse reductive dehalogenase-homologous genes in deep subseafloor sedimentary metagenomes.</title>
        <authorList>
            <person name="Kawai M."/>
            <person name="Futagami T."/>
            <person name="Toyoda A."/>
            <person name="Takaki Y."/>
            <person name="Nishi S."/>
            <person name="Hori S."/>
            <person name="Arai W."/>
            <person name="Tsubouchi T."/>
            <person name="Morono Y."/>
            <person name="Uchiyama I."/>
            <person name="Ito T."/>
            <person name="Fujiyama A."/>
            <person name="Inagaki F."/>
            <person name="Takami H."/>
        </authorList>
    </citation>
    <scope>NUCLEOTIDE SEQUENCE</scope>
    <source>
        <strain evidence="3">Expedition CK06-06</strain>
    </source>
</reference>
<dbReference type="GO" id="GO:0003677">
    <property type="term" value="F:DNA binding"/>
    <property type="evidence" value="ECO:0007669"/>
    <property type="project" value="InterPro"/>
</dbReference>
<sequence length="258" mass="29532">DTKRMIACALNPRDPAIVSVTKEGAFRPHEFLSSNIRDVEERDYGFYVSCRDSKTVLRGIPIIWSARYLGEWLNHHPYRDNPDAPLWISLSRKNFGKRLKVASLNCVVQRLAKRAGIKKRVYPYLFRHSGATDMVINNIHLVIMSKICGWSPTSTMPARYVHLAGVDVEDAVLKAHGVSIKPKKRMMEPKVCPRCKEENGPEKIHCGKCGTNLDKPTHAYDEISEQEAKKEKMKADYEKLYEKIKKDIMRDLGLQPPK</sequence>
<name>X1TLX8_9ZZZZ</name>
<dbReference type="EMBL" id="BARW01010833">
    <property type="protein sequence ID" value="GAI81024.1"/>
    <property type="molecule type" value="Genomic_DNA"/>
</dbReference>
<dbReference type="InterPro" id="IPR013762">
    <property type="entry name" value="Integrase-like_cat_sf"/>
</dbReference>
<dbReference type="GO" id="GO:0006310">
    <property type="term" value="P:DNA recombination"/>
    <property type="evidence" value="ECO:0007669"/>
    <property type="project" value="UniProtKB-KW"/>
</dbReference>
<comment type="caution">
    <text evidence="3">The sequence shown here is derived from an EMBL/GenBank/DDBJ whole genome shotgun (WGS) entry which is preliminary data.</text>
</comment>
<keyword evidence="1" id="KW-0233">DNA recombination</keyword>
<dbReference type="Gene3D" id="1.10.443.10">
    <property type="entry name" value="Intergrase catalytic core"/>
    <property type="match status" value="1"/>
</dbReference>
<dbReference type="Pfam" id="PF00589">
    <property type="entry name" value="Phage_integrase"/>
    <property type="match status" value="1"/>
</dbReference>
<protein>
    <recommendedName>
        <fullName evidence="2">Tyr recombinase domain-containing protein</fullName>
    </recommendedName>
</protein>
<feature type="non-terminal residue" evidence="3">
    <location>
        <position position="1"/>
    </location>
</feature>
<dbReference type="SUPFAM" id="SSF56349">
    <property type="entry name" value="DNA breaking-rejoining enzymes"/>
    <property type="match status" value="1"/>
</dbReference>
<evidence type="ECO:0000256" key="1">
    <source>
        <dbReference type="ARBA" id="ARBA00023172"/>
    </source>
</evidence>
<accession>X1TLX8</accession>
<dbReference type="InterPro" id="IPR002104">
    <property type="entry name" value="Integrase_catalytic"/>
</dbReference>
<dbReference type="InterPro" id="IPR011010">
    <property type="entry name" value="DNA_brk_join_enz"/>
</dbReference>
<dbReference type="GO" id="GO:0015074">
    <property type="term" value="P:DNA integration"/>
    <property type="evidence" value="ECO:0007669"/>
    <property type="project" value="InterPro"/>
</dbReference>
<feature type="domain" description="Tyr recombinase" evidence="2">
    <location>
        <begin position="1"/>
        <end position="173"/>
    </location>
</feature>
<proteinExistence type="predicted"/>
<evidence type="ECO:0000259" key="2">
    <source>
        <dbReference type="PROSITE" id="PS51898"/>
    </source>
</evidence>
<dbReference type="AlphaFoldDB" id="X1TLX8"/>
<evidence type="ECO:0000313" key="3">
    <source>
        <dbReference type="EMBL" id="GAI81024.1"/>
    </source>
</evidence>
<dbReference type="PROSITE" id="PS51898">
    <property type="entry name" value="TYR_RECOMBINASE"/>
    <property type="match status" value="1"/>
</dbReference>